<feature type="region of interest" description="Disordered" evidence="4">
    <location>
        <begin position="351"/>
        <end position="392"/>
    </location>
</feature>
<sequence>MDLIAQSCTNNPPNKEGDYSQTDIYLNMSGDGNEEQPIAKGGNDGQQGDPSRSIRSKPKRGPKKKLEGRIVIMELNEEGEPTAPDNAKTKLVNQIRFLVRVNIPISFQNWKSFEINERVVPTSTIPISTVPERENEMIWEQIKENFMFKGVDEEKMKDWGFRKGPTPDFTKHPKLRDQWDSFVQFKQSQKSAKAMKTNTDNARQKKYFHHLGPGGYKKGIIKWQRMEDDIIAKGIVPATLKWPERAKHWYYAQELREAATRLSELIKATSEGCFMPNQEDELTMALGNPKHPGRCRGKGVITWKFVFHEHIDSYRSHQRKLQEHVALTEARMEEGIDRRVALALSKQASEQAAASPGANVDVSPSQRQSSIASSESPAGGSSDMVGDNQCHPMDNITGRAPCDLVTPVKNKLIVVDYGVAKQPTHGQTIHGVEIPARGYAKVGVDQVVDGWDNLELEILGGDGEKNLGEAIYGWILWPKHYIKILQPNPPTLGSSTQGSRARSPTPSARAPSPLADRDLSTSPLADMDPSMSPCSPPADRDPSMSPHPPDMSKATRRKTPSVLPTVLEYMEASVTGLLMLEVWIGNQHYFCGDAIINVSLKELYFLYNQDAVDKSLISFWILMEFQACRRIGLYDVGFMDPNVINEANVRDKPNRTLKNIYNFLYKQHYKKYILPAYNFNLHWILLVIVVYRSMVYILNSLRRPRNQYTDLIDMLNRVWTRFRQHHSGEFKEQLHIHSEFPICIEFAHLVQNPGNNLCGYFVCEFIYGFEELLKTEKIRAIQEQLSGFLLDEVVNPVGEFHNNGSNLHYRQDSDFGIVDPKC</sequence>
<evidence type="ECO:0000256" key="1">
    <source>
        <dbReference type="ARBA" id="ARBA00005234"/>
    </source>
</evidence>
<name>A0A4U6TCM7_SETVI</name>
<evidence type="ECO:0000256" key="5">
    <source>
        <dbReference type="SAM" id="Phobius"/>
    </source>
</evidence>
<evidence type="ECO:0000256" key="2">
    <source>
        <dbReference type="ARBA" id="ARBA00022670"/>
    </source>
</evidence>
<dbReference type="OMA" id="IASEEWI"/>
<evidence type="ECO:0000256" key="3">
    <source>
        <dbReference type="ARBA" id="ARBA00022801"/>
    </source>
</evidence>
<keyword evidence="5" id="KW-1133">Transmembrane helix</keyword>
<dbReference type="AlphaFoldDB" id="A0A4U6TCM7"/>
<dbReference type="InterPro" id="IPR038765">
    <property type="entry name" value="Papain-like_cys_pep_sf"/>
</dbReference>
<keyword evidence="5" id="KW-0472">Membrane</keyword>
<evidence type="ECO:0000256" key="4">
    <source>
        <dbReference type="SAM" id="MobiDB-lite"/>
    </source>
</evidence>
<dbReference type="InterPro" id="IPR003653">
    <property type="entry name" value="Peptidase_C48_C"/>
</dbReference>
<accession>A0A4U6TCM7</accession>
<evidence type="ECO:0000259" key="6">
    <source>
        <dbReference type="PROSITE" id="PS50600"/>
    </source>
</evidence>
<dbReference type="Pfam" id="PF02902">
    <property type="entry name" value="Peptidase_C48"/>
    <property type="match status" value="1"/>
</dbReference>
<comment type="similarity">
    <text evidence="1">Belongs to the peptidase C48 family.</text>
</comment>
<feature type="compositionally biased region" description="Low complexity" evidence="4">
    <location>
        <begin position="363"/>
        <end position="382"/>
    </location>
</feature>
<feature type="region of interest" description="Disordered" evidence="4">
    <location>
        <begin position="488"/>
        <end position="558"/>
    </location>
</feature>
<proteinExistence type="inferred from homology"/>
<dbReference type="GO" id="GO:0006508">
    <property type="term" value="P:proteolysis"/>
    <property type="evidence" value="ECO:0007669"/>
    <property type="project" value="UniProtKB-KW"/>
</dbReference>
<protein>
    <recommendedName>
        <fullName evidence="6">Ubiquitin-like protease family profile domain-containing protein</fullName>
    </recommendedName>
</protein>
<dbReference type="Proteomes" id="UP000298652">
    <property type="component" value="Chromosome 9"/>
</dbReference>
<dbReference type="Gramene" id="TKV94916">
    <property type="protein sequence ID" value="TKV94916"/>
    <property type="gene ID" value="SEVIR_9G327400v2"/>
</dbReference>
<feature type="transmembrane region" description="Helical" evidence="5">
    <location>
        <begin position="681"/>
        <end position="698"/>
    </location>
</feature>
<dbReference type="PANTHER" id="PTHR33018">
    <property type="entry name" value="OS10G0338966 PROTEIN-RELATED"/>
    <property type="match status" value="1"/>
</dbReference>
<dbReference type="PROSITE" id="PS50600">
    <property type="entry name" value="ULP_PROTEASE"/>
    <property type="match status" value="1"/>
</dbReference>
<feature type="compositionally biased region" description="Low complexity" evidence="4">
    <location>
        <begin position="499"/>
        <end position="514"/>
    </location>
</feature>
<keyword evidence="8" id="KW-1185">Reference proteome</keyword>
<reference evidence="7" key="1">
    <citation type="submission" date="2019-03" db="EMBL/GenBank/DDBJ databases">
        <title>WGS assembly of Setaria viridis.</title>
        <authorList>
            <person name="Huang P."/>
            <person name="Jenkins J."/>
            <person name="Grimwood J."/>
            <person name="Barry K."/>
            <person name="Healey A."/>
            <person name="Mamidi S."/>
            <person name="Sreedasyam A."/>
            <person name="Shu S."/>
            <person name="Feldman M."/>
            <person name="Wu J."/>
            <person name="Yu Y."/>
            <person name="Chen C."/>
            <person name="Johnson J."/>
            <person name="Rokhsar D."/>
            <person name="Baxter I."/>
            <person name="Schmutz J."/>
            <person name="Brutnell T."/>
            <person name="Kellogg E."/>
        </authorList>
    </citation>
    <scope>NUCLEOTIDE SEQUENCE [LARGE SCALE GENOMIC DNA]</scope>
</reference>
<dbReference type="GO" id="GO:0008234">
    <property type="term" value="F:cysteine-type peptidase activity"/>
    <property type="evidence" value="ECO:0007669"/>
    <property type="project" value="InterPro"/>
</dbReference>
<dbReference type="Gene3D" id="3.40.395.10">
    <property type="entry name" value="Adenoviral Proteinase, Chain A"/>
    <property type="match status" value="1"/>
</dbReference>
<feature type="compositionally biased region" description="Polar residues" evidence="4">
    <location>
        <begin position="1"/>
        <end position="24"/>
    </location>
</feature>
<dbReference type="EMBL" id="CM016560">
    <property type="protein sequence ID" value="TKV94916.1"/>
    <property type="molecule type" value="Genomic_DNA"/>
</dbReference>
<organism evidence="7 8">
    <name type="scientific">Setaria viridis</name>
    <name type="common">Green bristlegrass</name>
    <name type="synonym">Setaria italica subsp. viridis</name>
    <dbReference type="NCBI Taxonomy" id="4556"/>
    <lineage>
        <taxon>Eukaryota</taxon>
        <taxon>Viridiplantae</taxon>
        <taxon>Streptophyta</taxon>
        <taxon>Embryophyta</taxon>
        <taxon>Tracheophyta</taxon>
        <taxon>Spermatophyta</taxon>
        <taxon>Magnoliopsida</taxon>
        <taxon>Liliopsida</taxon>
        <taxon>Poales</taxon>
        <taxon>Poaceae</taxon>
        <taxon>PACMAD clade</taxon>
        <taxon>Panicoideae</taxon>
        <taxon>Panicodae</taxon>
        <taxon>Paniceae</taxon>
        <taxon>Cenchrinae</taxon>
        <taxon>Setaria</taxon>
    </lineage>
</organism>
<dbReference type="Pfam" id="PF26133">
    <property type="entry name" value="DUF8039"/>
    <property type="match status" value="1"/>
</dbReference>
<dbReference type="InterPro" id="IPR058352">
    <property type="entry name" value="DUF8039"/>
</dbReference>
<dbReference type="SUPFAM" id="SSF54001">
    <property type="entry name" value="Cysteine proteinases"/>
    <property type="match status" value="1"/>
</dbReference>
<feature type="region of interest" description="Disordered" evidence="4">
    <location>
        <begin position="1"/>
        <end position="67"/>
    </location>
</feature>
<keyword evidence="5" id="KW-0812">Transmembrane</keyword>
<evidence type="ECO:0000313" key="8">
    <source>
        <dbReference type="Proteomes" id="UP000298652"/>
    </source>
</evidence>
<feature type="domain" description="Ubiquitin-like protease family profile" evidence="6">
    <location>
        <begin position="596"/>
        <end position="769"/>
    </location>
</feature>
<gene>
    <name evidence="7" type="ORF">SEVIR_9G327400v2</name>
</gene>
<evidence type="ECO:0000313" key="7">
    <source>
        <dbReference type="EMBL" id="TKV94916.1"/>
    </source>
</evidence>
<keyword evidence="2" id="KW-0645">Protease</keyword>
<feature type="compositionally biased region" description="Basic residues" evidence="4">
    <location>
        <begin position="54"/>
        <end position="63"/>
    </location>
</feature>
<dbReference type="PANTHER" id="PTHR33018:SF34">
    <property type="entry name" value="OS02G0472350 PROTEIN"/>
    <property type="match status" value="1"/>
</dbReference>
<keyword evidence="3" id="KW-0378">Hydrolase</keyword>